<proteinExistence type="predicted"/>
<evidence type="ECO:0000313" key="4">
    <source>
        <dbReference type="Proteomes" id="UP000007431"/>
    </source>
</evidence>
<dbReference type="EMBL" id="GL377303">
    <property type="protein sequence ID" value="EFJ00544.1"/>
    <property type="molecule type" value="Genomic_DNA"/>
</dbReference>
<dbReference type="SUPFAM" id="SSF56112">
    <property type="entry name" value="Protein kinase-like (PK-like)"/>
    <property type="match status" value="1"/>
</dbReference>
<dbReference type="GeneID" id="9594785"/>
<gene>
    <name evidence="3" type="ORF">SCHCODRAFT_43245</name>
</gene>
<dbReference type="InterPro" id="IPR050235">
    <property type="entry name" value="CK1_Ser-Thr_kinase"/>
</dbReference>
<evidence type="ECO:0000256" key="1">
    <source>
        <dbReference type="ARBA" id="ARBA00012513"/>
    </source>
</evidence>
<feature type="non-terminal residue" evidence="3">
    <location>
        <position position="1"/>
    </location>
</feature>
<dbReference type="InterPro" id="IPR008271">
    <property type="entry name" value="Ser/Thr_kinase_AS"/>
</dbReference>
<dbReference type="Pfam" id="PF00069">
    <property type="entry name" value="Pkinase"/>
    <property type="match status" value="1"/>
</dbReference>
<feature type="domain" description="Protein kinase" evidence="2">
    <location>
        <begin position="1"/>
        <end position="151"/>
    </location>
</feature>
<protein>
    <recommendedName>
        <fullName evidence="1">non-specific serine/threonine protein kinase</fullName>
        <ecNumber evidence="1">2.7.11.1</ecNumber>
    </recommendedName>
</protein>
<dbReference type="Gene3D" id="1.10.510.10">
    <property type="entry name" value="Transferase(Phosphotransferase) domain 1"/>
    <property type="match status" value="1"/>
</dbReference>
<accession>D8PTQ3</accession>
<dbReference type="VEuPathDB" id="FungiDB:SCHCODRAFT_02742337"/>
<dbReference type="GO" id="GO:0004674">
    <property type="term" value="F:protein serine/threonine kinase activity"/>
    <property type="evidence" value="ECO:0007669"/>
    <property type="project" value="UniProtKB-EC"/>
</dbReference>
<dbReference type="InterPro" id="IPR011009">
    <property type="entry name" value="Kinase-like_dom_sf"/>
</dbReference>
<dbReference type="EC" id="2.7.11.1" evidence="1"/>
<dbReference type="OMA" id="RDHETHE"/>
<feature type="non-terminal residue" evidence="3">
    <location>
        <position position="151"/>
    </location>
</feature>
<dbReference type="PROSITE" id="PS00108">
    <property type="entry name" value="PROTEIN_KINASE_ST"/>
    <property type="match status" value="1"/>
</dbReference>
<name>D8PTQ3_SCHCM</name>
<dbReference type="eggNOG" id="KOG1165">
    <property type="taxonomic scope" value="Eukaryota"/>
</dbReference>
<evidence type="ECO:0000259" key="2">
    <source>
        <dbReference type="PROSITE" id="PS50011"/>
    </source>
</evidence>
<keyword evidence="4" id="KW-1185">Reference proteome</keyword>
<dbReference type="PROSITE" id="PS50011">
    <property type="entry name" value="PROTEIN_KINASE_DOM"/>
    <property type="match status" value="1"/>
</dbReference>
<dbReference type="KEGG" id="scm:SCHCO_02742337"/>
<dbReference type="InterPro" id="IPR000719">
    <property type="entry name" value="Prot_kinase_dom"/>
</dbReference>
<dbReference type="HOGENOM" id="CLU_019279_2_4_1"/>
<dbReference type="OrthoDB" id="5579860at2759"/>
<dbReference type="Proteomes" id="UP000007431">
    <property type="component" value="Unassembled WGS sequence"/>
</dbReference>
<dbReference type="AlphaFoldDB" id="D8PTQ3"/>
<evidence type="ECO:0000313" key="3">
    <source>
        <dbReference type="EMBL" id="EFJ00544.1"/>
    </source>
</evidence>
<organism evidence="4">
    <name type="scientific">Schizophyllum commune (strain H4-8 / FGSC 9210)</name>
    <name type="common">Split gill fungus</name>
    <dbReference type="NCBI Taxonomy" id="578458"/>
    <lineage>
        <taxon>Eukaryota</taxon>
        <taxon>Fungi</taxon>
        <taxon>Dikarya</taxon>
        <taxon>Basidiomycota</taxon>
        <taxon>Agaricomycotina</taxon>
        <taxon>Agaricomycetes</taxon>
        <taxon>Agaricomycetidae</taxon>
        <taxon>Agaricales</taxon>
        <taxon>Schizophyllaceae</taxon>
        <taxon>Schizophyllum</taxon>
    </lineage>
</organism>
<dbReference type="InParanoid" id="D8PTQ3"/>
<reference evidence="3 4" key="1">
    <citation type="journal article" date="2010" name="Nat. Biotechnol.">
        <title>Genome sequence of the model mushroom Schizophyllum commune.</title>
        <authorList>
            <person name="Ohm R.A."/>
            <person name="de Jong J.F."/>
            <person name="Lugones L.G."/>
            <person name="Aerts A."/>
            <person name="Kothe E."/>
            <person name="Stajich J.E."/>
            <person name="de Vries R.P."/>
            <person name="Record E."/>
            <person name="Levasseur A."/>
            <person name="Baker S.E."/>
            <person name="Bartholomew K.A."/>
            <person name="Coutinho P.M."/>
            <person name="Erdmann S."/>
            <person name="Fowler T.J."/>
            <person name="Gathman A.C."/>
            <person name="Lombard V."/>
            <person name="Henrissat B."/>
            <person name="Knabe N."/>
            <person name="Kuees U."/>
            <person name="Lilly W.W."/>
            <person name="Lindquist E."/>
            <person name="Lucas S."/>
            <person name="Magnuson J.K."/>
            <person name="Piumi F."/>
            <person name="Raudaskoski M."/>
            <person name="Salamov A."/>
            <person name="Schmutz J."/>
            <person name="Schwarze F.W.M.R."/>
            <person name="vanKuyk P.A."/>
            <person name="Horton J.S."/>
            <person name="Grigoriev I.V."/>
            <person name="Woesten H.A.B."/>
        </authorList>
    </citation>
    <scope>NUCLEOTIDE SEQUENCE [LARGE SCALE GENOMIC DNA]</scope>
    <source>
        <strain evidence="4">H4-8 / FGSC 9210</strain>
    </source>
</reference>
<sequence>IQHVHSHGIVHCDIKPQNFLLGLNGRQGHVKLIDFGLARNFRNPLTQQHIPVETMRSHVGTRTHMSLNIHLHHNPSRRDDMESLAYTIADLLCGGLPWSKLNSSDYFAEKQAWTGSALCAGYPEVFGKFVDYTRSLGFREEPDYETWRQRF</sequence>
<dbReference type="GO" id="GO:0005524">
    <property type="term" value="F:ATP binding"/>
    <property type="evidence" value="ECO:0007669"/>
    <property type="project" value="InterPro"/>
</dbReference>
<dbReference type="PANTHER" id="PTHR11909">
    <property type="entry name" value="CASEIN KINASE-RELATED"/>
    <property type="match status" value="1"/>
</dbReference>